<dbReference type="GO" id="GO:0016791">
    <property type="term" value="F:phosphatase activity"/>
    <property type="evidence" value="ECO:0007669"/>
    <property type="project" value="TreeGrafter"/>
</dbReference>
<dbReference type="NCBIfam" id="TIGR00099">
    <property type="entry name" value="Cof-subfamily"/>
    <property type="match status" value="1"/>
</dbReference>
<dbReference type="InterPro" id="IPR023214">
    <property type="entry name" value="HAD_sf"/>
</dbReference>
<dbReference type="STRING" id="160454.RV10_GL001300"/>
<dbReference type="CDD" id="cd07516">
    <property type="entry name" value="HAD_Pase"/>
    <property type="match status" value="1"/>
</dbReference>
<organism evidence="1 2">
    <name type="scientific">Enterococcus pallens ATCC BAA-351</name>
    <dbReference type="NCBI Taxonomy" id="1158607"/>
    <lineage>
        <taxon>Bacteria</taxon>
        <taxon>Bacillati</taxon>
        <taxon>Bacillota</taxon>
        <taxon>Bacilli</taxon>
        <taxon>Lactobacillales</taxon>
        <taxon>Enterococcaceae</taxon>
        <taxon>Enterococcus</taxon>
    </lineage>
</organism>
<dbReference type="GO" id="GO:0000287">
    <property type="term" value="F:magnesium ion binding"/>
    <property type="evidence" value="ECO:0007669"/>
    <property type="project" value="TreeGrafter"/>
</dbReference>
<dbReference type="GO" id="GO:0005829">
    <property type="term" value="C:cytosol"/>
    <property type="evidence" value="ECO:0007669"/>
    <property type="project" value="TreeGrafter"/>
</dbReference>
<dbReference type="NCBIfam" id="TIGR01484">
    <property type="entry name" value="HAD-SF-IIB"/>
    <property type="match status" value="1"/>
</dbReference>
<dbReference type="PROSITE" id="PS01229">
    <property type="entry name" value="COF_2"/>
    <property type="match status" value="1"/>
</dbReference>
<dbReference type="Gene3D" id="3.40.50.1000">
    <property type="entry name" value="HAD superfamily/HAD-like"/>
    <property type="match status" value="1"/>
</dbReference>
<comment type="caution">
    <text evidence="1">The sequence shown here is derived from an EMBL/GenBank/DDBJ whole genome shotgun (WGS) entry which is preliminary data.</text>
</comment>
<reference evidence="1 2" key="1">
    <citation type="submission" date="2013-02" db="EMBL/GenBank/DDBJ databases">
        <title>The Genome Sequence of Enterococcus pallens BAA-351.</title>
        <authorList>
            <consortium name="The Broad Institute Genome Sequencing Platform"/>
            <consortium name="The Broad Institute Genome Sequencing Center for Infectious Disease"/>
            <person name="Earl A.M."/>
            <person name="Gilmore M.S."/>
            <person name="Lebreton F."/>
            <person name="Walker B."/>
            <person name="Young S.K."/>
            <person name="Zeng Q."/>
            <person name="Gargeya S."/>
            <person name="Fitzgerald M."/>
            <person name="Haas B."/>
            <person name="Abouelleil A."/>
            <person name="Alvarado L."/>
            <person name="Arachchi H.M."/>
            <person name="Berlin A.M."/>
            <person name="Chapman S.B."/>
            <person name="Dewar J."/>
            <person name="Goldberg J."/>
            <person name="Griggs A."/>
            <person name="Gujja S."/>
            <person name="Hansen M."/>
            <person name="Howarth C."/>
            <person name="Imamovic A."/>
            <person name="Larimer J."/>
            <person name="McCowan C."/>
            <person name="Murphy C."/>
            <person name="Neiman D."/>
            <person name="Pearson M."/>
            <person name="Priest M."/>
            <person name="Roberts A."/>
            <person name="Saif S."/>
            <person name="Shea T."/>
            <person name="Sisk P."/>
            <person name="Sykes S."/>
            <person name="Wortman J."/>
            <person name="Nusbaum C."/>
            <person name="Birren B."/>
        </authorList>
    </citation>
    <scope>NUCLEOTIDE SEQUENCE [LARGE SCALE GENOMIC DNA]</scope>
    <source>
        <strain evidence="1 2">ATCC BAA-351</strain>
    </source>
</reference>
<dbReference type="OrthoDB" id="9810101at2"/>
<evidence type="ECO:0000313" key="1">
    <source>
        <dbReference type="EMBL" id="EOH95566.1"/>
    </source>
</evidence>
<dbReference type="HOGENOM" id="CLU_044146_0_1_9"/>
<dbReference type="AlphaFoldDB" id="R2SRX9"/>
<dbReference type="InterPro" id="IPR036412">
    <property type="entry name" value="HAD-like_sf"/>
</dbReference>
<dbReference type="PANTHER" id="PTHR10000:SF8">
    <property type="entry name" value="HAD SUPERFAMILY HYDROLASE-LIKE, TYPE 3"/>
    <property type="match status" value="1"/>
</dbReference>
<dbReference type="EMBL" id="AJAQ01000011">
    <property type="protein sequence ID" value="EOH95566.1"/>
    <property type="molecule type" value="Genomic_DNA"/>
</dbReference>
<dbReference type="Proteomes" id="UP000013782">
    <property type="component" value="Unassembled WGS sequence"/>
</dbReference>
<dbReference type="RefSeq" id="WP_010756553.1">
    <property type="nucleotide sequence ID" value="NZ_ASWD01000002.1"/>
</dbReference>
<keyword evidence="2" id="KW-1185">Reference proteome</keyword>
<dbReference type="SUPFAM" id="SSF56784">
    <property type="entry name" value="HAD-like"/>
    <property type="match status" value="1"/>
</dbReference>
<gene>
    <name evidence="1" type="ORF">UAU_01528</name>
</gene>
<evidence type="ECO:0000313" key="2">
    <source>
        <dbReference type="Proteomes" id="UP000013782"/>
    </source>
</evidence>
<protein>
    <submittedName>
        <fullName evidence="1">Cof-like hydrolase</fullName>
    </submittedName>
</protein>
<dbReference type="Gene3D" id="3.30.1240.10">
    <property type="match status" value="1"/>
</dbReference>
<keyword evidence="1" id="KW-0378">Hydrolase</keyword>
<proteinExistence type="predicted"/>
<dbReference type="Pfam" id="PF08282">
    <property type="entry name" value="Hydrolase_3"/>
    <property type="match status" value="1"/>
</dbReference>
<dbReference type="InterPro" id="IPR006379">
    <property type="entry name" value="HAD-SF_hydro_IIB"/>
</dbReference>
<dbReference type="InterPro" id="IPR000150">
    <property type="entry name" value="Cof"/>
</dbReference>
<dbReference type="PANTHER" id="PTHR10000">
    <property type="entry name" value="PHOSPHOSERINE PHOSPHATASE"/>
    <property type="match status" value="1"/>
</dbReference>
<dbReference type="PATRIC" id="fig|1158607.3.peg.1515"/>
<accession>R2SRX9</accession>
<sequence length="275" mass="31306">MEKQQIKMIGLDLDGTLLNLENKITDYTRKVLEQTIDKGITVVVATGRPLTGIPKEIRLIPEIRYVLVSNGARVFDLKEDQLVLEKLLLAEDVKRALTILNSYDALREIVFHGVGYIQTDQMKKIEKYTTNPHMEKYVRETRKTVDRLEDMLRETKDGFDKINCVFLDSRERKEAFNKMSGTGLALTYGNERNMEINQKQVNKGSSLIELAKLLGIERQEVMAFGDGVNDLEMLREVGLGVAMDNAMKEVKEVADTITYTNDQEGVARAIEQFVL</sequence>
<dbReference type="SFLD" id="SFLDG01140">
    <property type="entry name" value="C2.B:_Phosphomannomutase_and_P"/>
    <property type="match status" value="1"/>
</dbReference>
<dbReference type="SFLD" id="SFLDS00003">
    <property type="entry name" value="Haloacid_Dehalogenase"/>
    <property type="match status" value="1"/>
</dbReference>
<name>R2SRX9_9ENTE</name>
<dbReference type="eggNOG" id="COG0561">
    <property type="taxonomic scope" value="Bacteria"/>
</dbReference>